<feature type="non-terminal residue" evidence="2">
    <location>
        <position position="1"/>
    </location>
</feature>
<evidence type="ECO:0000256" key="1">
    <source>
        <dbReference type="SAM" id="MobiDB-lite"/>
    </source>
</evidence>
<feature type="region of interest" description="Disordered" evidence="1">
    <location>
        <begin position="1"/>
        <end position="38"/>
    </location>
</feature>
<evidence type="ECO:0000313" key="2">
    <source>
        <dbReference type="EMBL" id="KAF9536798.1"/>
    </source>
</evidence>
<gene>
    <name evidence="2" type="ORF">EC957_009673</name>
</gene>
<proteinExistence type="predicted"/>
<protein>
    <submittedName>
        <fullName evidence="2">Uncharacterized protein</fullName>
    </submittedName>
</protein>
<accession>A0A9P6EWA9</accession>
<keyword evidence="3" id="KW-1185">Reference proteome</keyword>
<dbReference type="Proteomes" id="UP000723463">
    <property type="component" value="Unassembled WGS sequence"/>
</dbReference>
<name>A0A9P6EWA9_9FUNG</name>
<sequence length="240" mass="26807">MEPSLTTMNNHPLNQLDANVPDKGSSDATQPPPRKRHKSVDLLRIPRSLPKVKAKHSTQSLKSLSVSQQTAKSFIACQVDNLQGKPSPLAPDEDWLRSIIFTENVAKPTVKTVLPGLQDRIERTDQLLYCNMLLRQGSVISSSSNAGEKRATDHPAITPQASALDKGEQKWLIEVKEDPMRRDRMEWLVTKMVEAFIADAPKDLTKVAEIVALGPVLQREPYRKLLSAFIRGFDDSHILD</sequence>
<organism evidence="2 3">
    <name type="scientific">Mortierella hygrophila</name>
    <dbReference type="NCBI Taxonomy" id="979708"/>
    <lineage>
        <taxon>Eukaryota</taxon>
        <taxon>Fungi</taxon>
        <taxon>Fungi incertae sedis</taxon>
        <taxon>Mucoromycota</taxon>
        <taxon>Mortierellomycotina</taxon>
        <taxon>Mortierellomycetes</taxon>
        <taxon>Mortierellales</taxon>
        <taxon>Mortierellaceae</taxon>
        <taxon>Mortierella</taxon>
    </lineage>
</organism>
<feature type="compositionally biased region" description="Polar residues" evidence="1">
    <location>
        <begin position="1"/>
        <end position="17"/>
    </location>
</feature>
<reference evidence="2" key="1">
    <citation type="journal article" date="2020" name="Fungal Divers.">
        <title>Resolving the Mortierellaceae phylogeny through synthesis of multi-gene phylogenetics and phylogenomics.</title>
        <authorList>
            <person name="Vandepol N."/>
            <person name="Liber J."/>
            <person name="Desiro A."/>
            <person name="Na H."/>
            <person name="Kennedy M."/>
            <person name="Barry K."/>
            <person name="Grigoriev I.V."/>
            <person name="Miller A.N."/>
            <person name="O'Donnell K."/>
            <person name="Stajich J.E."/>
            <person name="Bonito G."/>
        </authorList>
    </citation>
    <scope>NUCLEOTIDE SEQUENCE</scope>
    <source>
        <strain evidence="2">NRRL 2591</strain>
    </source>
</reference>
<evidence type="ECO:0000313" key="3">
    <source>
        <dbReference type="Proteomes" id="UP000723463"/>
    </source>
</evidence>
<dbReference type="AlphaFoldDB" id="A0A9P6EWA9"/>
<comment type="caution">
    <text evidence="2">The sequence shown here is derived from an EMBL/GenBank/DDBJ whole genome shotgun (WGS) entry which is preliminary data.</text>
</comment>
<dbReference type="EMBL" id="JAAAXW010000548">
    <property type="protein sequence ID" value="KAF9536798.1"/>
    <property type="molecule type" value="Genomic_DNA"/>
</dbReference>